<reference evidence="2" key="2">
    <citation type="submission" date="2020-09" db="EMBL/GenBank/DDBJ databases">
        <authorList>
            <person name="Sun Q."/>
            <person name="Ohkuma M."/>
        </authorList>
    </citation>
    <scope>NUCLEOTIDE SEQUENCE</scope>
    <source>
        <strain evidence="2">JCM 3276</strain>
    </source>
</reference>
<evidence type="ECO:0000313" key="3">
    <source>
        <dbReference type="Proteomes" id="UP000660680"/>
    </source>
</evidence>
<dbReference type="GO" id="GO:0006508">
    <property type="term" value="P:proteolysis"/>
    <property type="evidence" value="ECO:0007669"/>
    <property type="project" value="InterPro"/>
</dbReference>
<evidence type="ECO:0000313" key="2">
    <source>
        <dbReference type="EMBL" id="GGS58691.1"/>
    </source>
</evidence>
<accession>A0A918GTI1</accession>
<comment type="caution">
    <text evidence="2">The sequence shown here is derived from an EMBL/GenBank/DDBJ whole genome shotgun (WGS) entry which is preliminary data.</text>
</comment>
<dbReference type="SUPFAM" id="SSF55166">
    <property type="entry name" value="Hedgehog/DD-peptidase"/>
    <property type="match status" value="1"/>
</dbReference>
<dbReference type="AlphaFoldDB" id="A0A918GTI1"/>
<dbReference type="EMBL" id="BMRB01000010">
    <property type="protein sequence ID" value="GGS58691.1"/>
    <property type="molecule type" value="Genomic_DNA"/>
</dbReference>
<feature type="domain" description="D-alanyl-D-alanine carboxypeptidase-like core" evidence="1">
    <location>
        <begin position="64"/>
        <end position="139"/>
    </location>
</feature>
<dbReference type="Proteomes" id="UP000660680">
    <property type="component" value="Unassembled WGS sequence"/>
</dbReference>
<sequence length="177" mass="19567">MRERVLHVATIVIAVVLLPIAWAVGPGGGRRRACQWALGLRFPRESLTGLAAGTRAAFTAARTEAFWRDGVLIGLTSGHRDAGEQHRLFAAEVRRTGSAAAARLRALPPEESRHVAGTALDVRPVEGARWLEVNGGRYDLYRTYDNEWWHFEHHPGRAGLPPVRLPHPGAARTARHW</sequence>
<proteinExistence type="predicted"/>
<dbReference type="Gene3D" id="3.30.1380.10">
    <property type="match status" value="1"/>
</dbReference>
<keyword evidence="3" id="KW-1185">Reference proteome</keyword>
<dbReference type="GO" id="GO:0008233">
    <property type="term" value="F:peptidase activity"/>
    <property type="evidence" value="ECO:0007669"/>
    <property type="project" value="InterPro"/>
</dbReference>
<name>A0A918GTI1_9PSEU</name>
<reference evidence="2" key="1">
    <citation type="journal article" date="2014" name="Int. J. Syst. Evol. Microbiol.">
        <title>Complete genome sequence of Corynebacterium casei LMG S-19264T (=DSM 44701T), isolated from a smear-ripened cheese.</title>
        <authorList>
            <consortium name="US DOE Joint Genome Institute (JGI-PGF)"/>
            <person name="Walter F."/>
            <person name="Albersmeier A."/>
            <person name="Kalinowski J."/>
            <person name="Ruckert C."/>
        </authorList>
    </citation>
    <scope>NUCLEOTIDE SEQUENCE</scope>
    <source>
        <strain evidence="2">JCM 3276</strain>
    </source>
</reference>
<gene>
    <name evidence="2" type="ORF">GCM10010171_62070</name>
</gene>
<dbReference type="Pfam" id="PF02557">
    <property type="entry name" value="VanY"/>
    <property type="match status" value="1"/>
</dbReference>
<organism evidence="2 3">
    <name type="scientific">Actinokineospora fastidiosa</name>
    <dbReference type="NCBI Taxonomy" id="1816"/>
    <lineage>
        <taxon>Bacteria</taxon>
        <taxon>Bacillati</taxon>
        <taxon>Actinomycetota</taxon>
        <taxon>Actinomycetes</taxon>
        <taxon>Pseudonocardiales</taxon>
        <taxon>Pseudonocardiaceae</taxon>
        <taxon>Actinokineospora</taxon>
    </lineage>
</organism>
<dbReference type="InterPro" id="IPR003709">
    <property type="entry name" value="VanY-like_core_dom"/>
</dbReference>
<dbReference type="InterPro" id="IPR009045">
    <property type="entry name" value="Zn_M74/Hedgehog-like"/>
</dbReference>
<evidence type="ECO:0000259" key="1">
    <source>
        <dbReference type="Pfam" id="PF02557"/>
    </source>
</evidence>
<protein>
    <recommendedName>
        <fullName evidence="1">D-alanyl-D-alanine carboxypeptidase-like core domain-containing protein</fullName>
    </recommendedName>
</protein>